<feature type="compositionally biased region" description="Basic and acidic residues" evidence="1">
    <location>
        <begin position="278"/>
        <end position="299"/>
    </location>
</feature>
<reference evidence="2 3" key="1">
    <citation type="journal article" date="2018" name="Sci. Rep.">
        <title>Comparative genomics provides insights into the lifestyle and reveals functional heterogeneity of dark septate endophytic fungi.</title>
        <authorList>
            <person name="Knapp D.G."/>
            <person name="Nemeth J.B."/>
            <person name="Barry K."/>
            <person name="Hainaut M."/>
            <person name="Henrissat B."/>
            <person name="Johnson J."/>
            <person name="Kuo A."/>
            <person name="Lim J.H.P."/>
            <person name="Lipzen A."/>
            <person name="Nolan M."/>
            <person name="Ohm R.A."/>
            <person name="Tamas L."/>
            <person name="Grigoriev I.V."/>
            <person name="Spatafora J.W."/>
            <person name="Nagy L.G."/>
            <person name="Kovacs G.M."/>
        </authorList>
    </citation>
    <scope>NUCLEOTIDE SEQUENCE [LARGE SCALE GENOMIC DNA]</scope>
    <source>
        <strain evidence="2 3">DSE2036</strain>
    </source>
</reference>
<gene>
    <name evidence="2" type="ORF">DM02DRAFT_731253</name>
</gene>
<feature type="region of interest" description="Disordered" evidence="1">
    <location>
        <begin position="177"/>
        <end position="212"/>
    </location>
</feature>
<dbReference type="Proteomes" id="UP000244855">
    <property type="component" value="Unassembled WGS sequence"/>
</dbReference>
<feature type="region of interest" description="Disordered" evidence="1">
    <location>
        <begin position="278"/>
        <end position="305"/>
    </location>
</feature>
<protein>
    <submittedName>
        <fullName evidence="2">Uncharacterized protein</fullName>
    </submittedName>
</protein>
<dbReference type="AlphaFoldDB" id="A0A2V1DE28"/>
<accession>A0A2V1DE28</accession>
<dbReference type="EMBL" id="KZ805466">
    <property type="protein sequence ID" value="PVH96367.1"/>
    <property type="molecule type" value="Genomic_DNA"/>
</dbReference>
<sequence>MPGWPDRPEAVVMRRLPMDEWWWIKWEKGRLCVTEIRRWICCGVKGKVCQKTAVEEDGMNEGGPATENWAGANWVEAGLGSERTAAKKRHSRSRQARRFADSRQPSKVVSVVCYVPCAVRFAMSGLCKQQQQQQEQQQQCAVQCNGMIKVTEGGLAWRIETDQRSWVAQATRIKHVHVHQHAHAHATTPDDGGGGDSPAQSPRRVNNASGHQPNGSAQCALHVCLVCPFNRQGPLDACSWLVATELLDLALAPPSLPLLLPLLSITPPNTTLIVVARATDEEKRNRGSKEGRANGKPADRPTTASQCQGNSVIGCIGAHSAAHVRPPALSSLLISTCLGTYTAIIAYQTFVIVALSLTAPVLQVQYLPTVNMVL</sequence>
<proteinExistence type="predicted"/>
<organism evidence="2 3">
    <name type="scientific">Periconia macrospinosa</name>
    <dbReference type="NCBI Taxonomy" id="97972"/>
    <lineage>
        <taxon>Eukaryota</taxon>
        <taxon>Fungi</taxon>
        <taxon>Dikarya</taxon>
        <taxon>Ascomycota</taxon>
        <taxon>Pezizomycotina</taxon>
        <taxon>Dothideomycetes</taxon>
        <taxon>Pleosporomycetidae</taxon>
        <taxon>Pleosporales</taxon>
        <taxon>Massarineae</taxon>
        <taxon>Periconiaceae</taxon>
        <taxon>Periconia</taxon>
    </lineage>
</organism>
<feature type="compositionally biased region" description="Polar residues" evidence="1">
    <location>
        <begin position="198"/>
        <end position="212"/>
    </location>
</feature>
<name>A0A2V1DE28_9PLEO</name>
<evidence type="ECO:0000256" key="1">
    <source>
        <dbReference type="SAM" id="MobiDB-lite"/>
    </source>
</evidence>
<evidence type="ECO:0000313" key="3">
    <source>
        <dbReference type="Proteomes" id="UP000244855"/>
    </source>
</evidence>
<keyword evidence="3" id="KW-1185">Reference proteome</keyword>
<evidence type="ECO:0000313" key="2">
    <source>
        <dbReference type="EMBL" id="PVH96367.1"/>
    </source>
</evidence>